<name>A0A317SJY0_9PEZI</name>
<feature type="signal peptide" evidence="1">
    <location>
        <begin position="1"/>
        <end position="25"/>
    </location>
</feature>
<protein>
    <recommendedName>
        <fullName evidence="4">Enterotoxin</fullName>
    </recommendedName>
</protein>
<dbReference type="AlphaFoldDB" id="A0A317SJY0"/>
<keyword evidence="1" id="KW-0732">Signal</keyword>
<proteinExistence type="predicted"/>
<comment type="caution">
    <text evidence="2">The sequence shown here is derived from an EMBL/GenBank/DDBJ whole genome shotgun (WGS) entry which is preliminary data.</text>
</comment>
<evidence type="ECO:0000313" key="2">
    <source>
        <dbReference type="EMBL" id="PWW74729.1"/>
    </source>
</evidence>
<feature type="chain" id="PRO_5016274719" description="Enterotoxin" evidence="1">
    <location>
        <begin position="26"/>
        <end position="868"/>
    </location>
</feature>
<evidence type="ECO:0000313" key="3">
    <source>
        <dbReference type="Proteomes" id="UP000246991"/>
    </source>
</evidence>
<evidence type="ECO:0008006" key="4">
    <source>
        <dbReference type="Google" id="ProtNLM"/>
    </source>
</evidence>
<dbReference type="OrthoDB" id="5290768at2759"/>
<keyword evidence="3" id="KW-1185">Reference proteome</keyword>
<dbReference type="Proteomes" id="UP000246991">
    <property type="component" value="Unassembled WGS sequence"/>
</dbReference>
<evidence type="ECO:0000256" key="1">
    <source>
        <dbReference type="SAM" id="SignalP"/>
    </source>
</evidence>
<gene>
    <name evidence="2" type="ORF">C7212DRAFT_346241</name>
</gene>
<accession>A0A317SJY0</accession>
<dbReference type="EMBL" id="PYWC01000057">
    <property type="protein sequence ID" value="PWW74729.1"/>
    <property type="molecule type" value="Genomic_DNA"/>
</dbReference>
<reference evidence="2 3" key="1">
    <citation type="submission" date="2018-03" db="EMBL/GenBank/DDBJ databases">
        <title>Genomes of Pezizomycetes fungi and the evolution of truffles.</title>
        <authorList>
            <person name="Murat C."/>
            <person name="Payen T."/>
            <person name="Noel B."/>
            <person name="Kuo A."/>
            <person name="Martin F.M."/>
        </authorList>
    </citation>
    <scope>NUCLEOTIDE SEQUENCE [LARGE SCALE GENOMIC DNA]</scope>
    <source>
        <strain evidence="2">091103-1</strain>
    </source>
</reference>
<organism evidence="2 3">
    <name type="scientific">Tuber magnatum</name>
    <name type="common">white Piedmont truffle</name>
    <dbReference type="NCBI Taxonomy" id="42249"/>
    <lineage>
        <taxon>Eukaryota</taxon>
        <taxon>Fungi</taxon>
        <taxon>Dikarya</taxon>
        <taxon>Ascomycota</taxon>
        <taxon>Pezizomycotina</taxon>
        <taxon>Pezizomycetes</taxon>
        <taxon>Pezizales</taxon>
        <taxon>Tuberaceae</taxon>
        <taxon>Tuber</taxon>
    </lineage>
</organism>
<sequence>MRRAPCFRALAVLSLSLYSYTAVHAQNDTQPARGSANLGILSVPIVGTASGPAKSSSLVSASASQPETSAVAAIPTSSEPTLPPYLSLPTSIVPSDDPIFAIINQSPARKTHITPGEAAIVCKSPSWELRLSNWIWSNAQEWLELYTLKYKDSYESGLDLAQGNVGLMAPKMAHTFFWWNETPDDQKRAVVLHFTIMGLQNIFKILSPFLPWLQVLDKLSKKLESYSADLQRAKENEHIAWLFMRTAHLLNVEWGWTMRNNRGVRTVNQERGFYLHATGFRGDRTERYWRDDYGKKRKHWWNYAGDEWTPSKRSFWKCNNEVWRTPRGGNWNAMDKYTINGWRRRKDESLEEGGSKIPPSHGEYTKLGYWQEKTKDFNDLVKWKEERDKDKSQLKVDMYKMGWSVFTGWIPEAFLGINMWAAHPESQDRSAELNTADLAMAIGKMTSNSRQGLRAGVAELMNPTNISETGETTLSVLLARGHYLPANDHILKSFAASDVEAQITKNVFFKTLNAALKAQQIYITCTAAHTKRKYPSKALGGIPALSCKQDNTGPQNLKACVPYTPAEAAKHGIGNGHDGGELACYMYKWAARGKRRRHHNEAPFGSEEWEKWGVTSADIITSSVRSYLMELEAYEIVNPMNAGTLRTAKSIAKPDTPGIFTVPVCVSRHNMNAPIESFSVLSELNPHSSYKHLPCDCGFWGEDTEVVWRDLGIWDQFPEHYRLNLCPRQMNLYTNDALERWVSGCRLSTKKSGGVRRFGRDSRCGVVTWLLSELKKRGVPAELPEPLRLAIWCRINKGWWSRLRECRDVTANAPWGSVIEELDGVVRRVGEENLGNELTESEFWKQIDETEPVEELLMKPFGLGSENE</sequence>